<keyword evidence="2 4" id="KW-0560">Oxidoreductase</keyword>
<dbReference type="Pfam" id="PF02153">
    <property type="entry name" value="PDH_N"/>
    <property type="match status" value="1"/>
</dbReference>
<protein>
    <submittedName>
        <fullName evidence="4">Prephenate dehydrogenase</fullName>
        <ecNumber evidence="4">1.3.1.12</ecNumber>
    </submittedName>
</protein>
<reference evidence="4 5" key="1">
    <citation type="submission" date="2019-10" db="EMBL/GenBank/DDBJ databases">
        <title>Corynebacterium sp novel species isolated from the respiratory tract of Marmot.</title>
        <authorList>
            <person name="Zhang G."/>
        </authorList>
    </citation>
    <scope>NUCLEOTIDE SEQUENCE [LARGE SCALE GENOMIC DNA]</scope>
    <source>
        <strain evidence="4 5">336</strain>
    </source>
</reference>
<evidence type="ECO:0000259" key="3">
    <source>
        <dbReference type="PROSITE" id="PS51176"/>
    </source>
</evidence>
<comment type="similarity">
    <text evidence="1">Belongs to the prephenate/arogenate dehydrogenase family.</text>
</comment>
<accession>A0ABQ6VEA0</accession>
<evidence type="ECO:0000256" key="1">
    <source>
        <dbReference type="ARBA" id="ARBA00007964"/>
    </source>
</evidence>
<dbReference type="InterPro" id="IPR036291">
    <property type="entry name" value="NAD(P)-bd_dom_sf"/>
</dbReference>
<evidence type="ECO:0000256" key="2">
    <source>
        <dbReference type="ARBA" id="ARBA00023002"/>
    </source>
</evidence>
<dbReference type="Gene3D" id="3.40.50.720">
    <property type="entry name" value="NAD(P)-binding Rossmann-like Domain"/>
    <property type="match status" value="1"/>
</dbReference>
<dbReference type="RefSeq" id="WP_151843663.1">
    <property type="nucleotide sequence ID" value="NZ_WBZJ01000001.1"/>
</dbReference>
<name>A0ABQ6VEA0_9CORY</name>
<keyword evidence="5" id="KW-1185">Reference proteome</keyword>
<evidence type="ECO:0000313" key="4">
    <source>
        <dbReference type="EMBL" id="KAB3522767.1"/>
    </source>
</evidence>
<gene>
    <name evidence="4" type="ORF">F8377_00915</name>
</gene>
<dbReference type="InterPro" id="IPR008927">
    <property type="entry name" value="6-PGluconate_DH-like_C_sf"/>
</dbReference>
<dbReference type="InterPro" id="IPR003099">
    <property type="entry name" value="Prephen_DH"/>
</dbReference>
<proteinExistence type="inferred from homology"/>
<dbReference type="PROSITE" id="PS51176">
    <property type="entry name" value="PDH_ADH"/>
    <property type="match status" value="1"/>
</dbReference>
<sequence>MNVKNSPDAPSVCILGLGLIGGSLLRDLAAAGFNAYGWNRSESTVRAATADGYDVTGNLEDVLVRAREDNALLVLGVPMPALDSLLEAIAEHAPECGLTDVTSVKAPVLERVRAHGLEARFVGGHPMAGTADSGWKATMHGLFDGAVWVVAHDNAPIGSAGQAPSRTNPWTKTWHAVVDMAHAAGAVVVPAHAKNHDRAVARISHLPHIVAETVAIGGDLGGPLALSLAASSFRDATRVAGTEPHLVRAMCENNREGLVEALDEAVELIRQAREDLASGGSVRGLTEDGFAARGRFEARAGRSKGDATNRPIFNVHPGKPRWISQLDAAEQAGAEITII</sequence>
<dbReference type="Pfam" id="PF20463">
    <property type="entry name" value="PDH_C"/>
    <property type="match status" value="1"/>
</dbReference>
<dbReference type="SUPFAM" id="SSF51735">
    <property type="entry name" value="NAD(P)-binding Rossmann-fold domains"/>
    <property type="match status" value="1"/>
</dbReference>
<dbReference type="EC" id="1.3.1.12" evidence="4"/>
<comment type="caution">
    <text evidence="4">The sequence shown here is derived from an EMBL/GenBank/DDBJ whole genome shotgun (WGS) entry which is preliminary data.</text>
</comment>
<dbReference type="SUPFAM" id="SSF48179">
    <property type="entry name" value="6-phosphogluconate dehydrogenase C-terminal domain-like"/>
    <property type="match status" value="1"/>
</dbReference>
<organism evidence="4 5">
    <name type="scientific">Corynebacterium zhongnanshanii</name>
    <dbReference type="NCBI Taxonomy" id="2768834"/>
    <lineage>
        <taxon>Bacteria</taxon>
        <taxon>Bacillati</taxon>
        <taxon>Actinomycetota</taxon>
        <taxon>Actinomycetes</taxon>
        <taxon>Mycobacteriales</taxon>
        <taxon>Corynebacteriaceae</taxon>
        <taxon>Corynebacterium</taxon>
    </lineage>
</organism>
<dbReference type="NCBIfam" id="NF005108">
    <property type="entry name" value="PRK06545.1-6"/>
    <property type="match status" value="1"/>
</dbReference>
<evidence type="ECO:0000313" key="5">
    <source>
        <dbReference type="Proteomes" id="UP000436181"/>
    </source>
</evidence>
<dbReference type="Proteomes" id="UP000436181">
    <property type="component" value="Unassembled WGS sequence"/>
</dbReference>
<dbReference type="InterPro" id="IPR046826">
    <property type="entry name" value="PDH_N"/>
</dbReference>
<dbReference type="PANTHER" id="PTHR21363">
    <property type="entry name" value="PREPHENATE DEHYDROGENASE"/>
    <property type="match status" value="1"/>
</dbReference>
<dbReference type="InterPro" id="IPR050812">
    <property type="entry name" value="Preph/Arog_dehydrog"/>
</dbReference>
<dbReference type="Gene3D" id="1.10.3660.10">
    <property type="entry name" value="6-phosphogluconate dehydrogenase C-terminal like domain"/>
    <property type="match status" value="1"/>
</dbReference>
<dbReference type="EMBL" id="WBZJ01000001">
    <property type="protein sequence ID" value="KAB3522767.1"/>
    <property type="molecule type" value="Genomic_DNA"/>
</dbReference>
<dbReference type="PANTHER" id="PTHR21363:SF0">
    <property type="entry name" value="PREPHENATE DEHYDROGENASE [NADP(+)]"/>
    <property type="match status" value="1"/>
</dbReference>
<feature type="domain" description="Prephenate/arogenate dehydrogenase" evidence="3">
    <location>
        <begin position="10"/>
        <end position="307"/>
    </location>
</feature>
<dbReference type="GO" id="GO:0008977">
    <property type="term" value="F:prephenate dehydrogenase (NAD+) activity"/>
    <property type="evidence" value="ECO:0007669"/>
    <property type="project" value="UniProtKB-EC"/>
</dbReference>
<dbReference type="InterPro" id="IPR046825">
    <property type="entry name" value="PDH_C"/>
</dbReference>